<dbReference type="PANTHER" id="PTHR19134">
    <property type="entry name" value="RECEPTOR-TYPE TYROSINE-PROTEIN PHOSPHATASE"/>
    <property type="match status" value="1"/>
</dbReference>
<dbReference type="InterPro" id="IPR016130">
    <property type="entry name" value="Tyr_Pase_AS"/>
</dbReference>
<dbReference type="InterPro" id="IPR029021">
    <property type="entry name" value="Prot-tyrosine_phosphatase-like"/>
</dbReference>
<feature type="region of interest" description="Disordered" evidence="1">
    <location>
        <begin position="264"/>
        <end position="286"/>
    </location>
</feature>
<feature type="compositionally biased region" description="Low complexity" evidence="1">
    <location>
        <begin position="1"/>
        <end position="10"/>
    </location>
</feature>
<feature type="domain" description="Tyrosine-protein phosphatase" evidence="2">
    <location>
        <begin position="1"/>
        <end position="241"/>
    </location>
</feature>
<feature type="domain" description="Tyrosine specific protein phosphatases" evidence="3">
    <location>
        <begin position="154"/>
        <end position="232"/>
    </location>
</feature>
<feature type="compositionally biased region" description="Basic and acidic residues" evidence="1">
    <location>
        <begin position="11"/>
        <end position="24"/>
    </location>
</feature>
<dbReference type="InterPro" id="IPR050348">
    <property type="entry name" value="Protein-Tyr_Phosphatase"/>
</dbReference>
<dbReference type="PRINTS" id="PR00700">
    <property type="entry name" value="PRTYPHPHTASE"/>
</dbReference>
<dbReference type="PROSITE" id="PS00383">
    <property type="entry name" value="TYR_PHOSPHATASE_1"/>
    <property type="match status" value="1"/>
</dbReference>
<reference evidence="4 5" key="1">
    <citation type="submission" date="2015-09" db="EMBL/GenBank/DDBJ databases">
        <title>Draft genome of the parasitic nematode Teladorsagia circumcincta isolate WARC Sus (inbred).</title>
        <authorList>
            <person name="Mitreva M."/>
        </authorList>
    </citation>
    <scope>NUCLEOTIDE SEQUENCE [LARGE SCALE GENOMIC DNA]</scope>
    <source>
        <strain evidence="4 5">S</strain>
    </source>
</reference>
<dbReference type="EMBL" id="KZ344998">
    <property type="protein sequence ID" value="PIO77433.1"/>
    <property type="molecule type" value="Genomic_DNA"/>
</dbReference>
<dbReference type="GO" id="GO:0004725">
    <property type="term" value="F:protein tyrosine phosphatase activity"/>
    <property type="evidence" value="ECO:0007669"/>
    <property type="project" value="InterPro"/>
</dbReference>
<proteinExistence type="predicted"/>
<dbReference type="CDD" id="cd00047">
    <property type="entry name" value="PTPc"/>
    <property type="match status" value="1"/>
</dbReference>
<feature type="region of interest" description="Disordered" evidence="1">
    <location>
        <begin position="1"/>
        <end position="24"/>
    </location>
</feature>
<dbReference type="PROSITE" id="PS50055">
    <property type="entry name" value="TYR_PHOSPHATASE_PTP"/>
    <property type="match status" value="1"/>
</dbReference>
<evidence type="ECO:0000256" key="1">
    <source>
        <dbReference type="SAM" id="MobiDB-lite"/>
    </source>
</evidence>
<dbReference type="SUPFAM" id="SSF52799">
    <property type="entry name" value="(Phosphotyrosine protein) phosphatases II"/>
    <property type="match status" value="1"/>
</dbReference>
<evidence type="ECO:0000259" key="2">
    <source>
        <dbReference type="PROSITE" id="PS50055"/>
    </source>
</evidence>
<dbReference type="Gene3D" id="3.90.190.10">
    <property type="entry name" value="Protein tyrosine phosphatase superfamily"/>
    <property type="match status" value="2"/>
</dbReference>
<protein>
    <submittedName>
        <fullName evidence="4">Protein-tyrosine phosphatase</fullName>
    </submittedName>
</protein>
<dbReference type="InterPro" id="IPR000242">
    <property type="entry name" value="PTP_cat"/>
</dbReference>
<name>A0A2G9V4J7_TELCI</name>
<dbReference type="Pfam" id="PF00102">
    <property type="entry name" value="Y_phosphatase"/>
    <property type="match status" value="2"/>
</dbReference>
<dbReference type="SMART" id="SM00194">
    <property type="entry name" value="PTPc"/>
    <property type="match status" value="1"/>
</dbReference>
<dbReference type="SMART" id="SM00404">
    <property type="entry name" value="PTPc_motif"/>
    <property type="match status" value="1"/>
</dbReference>
<evidence type="ECO:0000313" key="5">
    <source>
        <dbReference type="Proteomes" id="UP000230423"/>
    </source>
</evidence>
<organism evidence="4 5">
    <name type="scientific">Teladorsagia circumcincta</name>
    <name type="common">Brown stomach worm</name>
    <name type="synonym">Ostertagia circumcincta</name>
    <dbReference type="NCBI Taxonomy" id="45464"/>
    <lineage>
        <taxon>Eukaryota</taxon>
        <taxon>Metazoa</taxon>
        <taxon>Ecdysozoa</taxon>
        <taxon>Nematoda</taxon>
        <taxon>Chromadorea</taxon>
        <taxon>Rhabditida</taxon>
        <taxon>Rhabditina</taxon>
        <taxon>Rhabditomorpha</taxon>
        <taxon>Strongyloidea</taxon>
        <taxon>Trichostrongylidae</taxon>
        <taxon>Teladorsagia</taxon>
    </lineage>
</organism>
<dbReference type="PANTHER" id="PTHR19134:SF449">
    <property type="entry name" value="TYROSINE-PROTEIN PHOSPHATASE 1"/>
    <property type="match status" value="1"/>
</dbReference>
<dbReference type="InterPro" id="IPR003595">
    <property type="entry name" value="Tyr_Pase_cat"/>
</dbReference>
<dbReference type="InterPro" id="IPR000387">
    <property type="entry name" value="Tyr_Pase_dom"/>
</dbReference>
<gene>
    <name evidence="4" type="ORF">TELCIR_00458</name>
</gene>
<sequence>MSTTTSTSKSSFRDLNDKTAGSERSELTTECTSCHVSVDSRKFANTERHPLEDHDYIHANWVDGYREPKKFILTQAPLPQSVDQFWNMIWQEKCCIVVSMIQTVDVPGAEASSEGSERRLLHLCYFAWGHRATPKKPSDILCFISDLNFNRELLIKEAIAAQWLKQNENSPITIHCLAGTTRSATIIALDISLKKLDDTAARSCGPMVDVDDVVLRLRNQRAMAIQKPELYLFLHLAVFEYAVRQRCISETTYNEIDLENYFYNPQRPGSGSKDQEESGRKSPSSS</sequence>
<accession>A0A2G9V4J7</accession>
<dbReference type="OrthoDB" id="10051650at2759"/>
<dbReference type="Proteomes" id="UP000230423">
    <property type="component" value="Unassembled WGS sequence"/>
</dbReference>
<evidence type="ECO:0000259" key="3">
    <source>
        <dbReference type="PROSITE" id="PS50056"/>
    </source>
</evidence>
<dbReference type="PROSITE" id="PS50056">
    <property type="entry name" value="TYR_PHOSPHATASE_2"/>
    <property type="match status" value="1"/>
</dbReference>
<dbReference type="AlphaFoldDB" id="A0A2G9V4J7"/>
<evidence type="ECO:0000313" key="4">
    <source>
        <dbReference type="EMBL" id="PIO77433.1"/>
    </source>
</evidence>
<keyword evidence="5" id="KW-1185">Reference proteome</keyword>